<name>A0A4P9XYJ7_9FUNG</name>
<organism evidence="2 3">
    <name type="scientific">Piptocephalis cylindrospora</name>
    <dbReference type="NCBI Taxonomy" id="1907219"/>
    <lineage>
        <taxon>Eukaryota</taxon>
        <taxon>Fungi</taxon>
        <taxon>Fungi incertae sedis</taxon>
        <taxon>Zoopagomycota</taxon>
        <taxon>Zoopagomycotina</taxon>
        <taxon>Zoopagomycetes</taxon>
        <taxon>Zoopagales</taxon>
        <taxon>Piptocephalidaceae</taxon>
        <taxon>Piptocephalis</taxon>
    </lineage>
</organism>
<proteinExistence type="predicted"/>
<evidence type="ECO:0000313" key="3">
    <source>
        <dbReference type="Proteomes" id="UP000267251"/>
    </source>
</evidence>
<sequence length="310" mass="33088">MGKKGSEKDRVGKEETGKGFSVKVLGNEVAGNMGKEGEVGDGEEVSMEAGMRDGGSLNLIHGRRRGSVVGEGDRGRVKLVVARLRRHFILDLGHLIQLNDRGEGGVRQAKGGAYGGGGGGGRGHGGGRGGEEGREMNIAPGLEPRDQEYVAPSWHEKAFEPLGSALDVPPPYGTWVSYPVGVVEDLDQATGYLAGLMPPLVFEKAEILRRGSRASGLDMTEDSTMGFSLSVDDICPVRDGEGDSMGRGFLPAVVTFGMGRGVKGREGRGWEGRGLSRTTKQRTEREGEEKEEVDGSGKWKRNLVELKPEL</sequence>
<feature type="region of interest" description="Disordered" evidence="1">
    <location>
        <begin position="265"/>
        <end position="310"/>
    </location>
</feature>
<feature type="region of interest" description="Disordered" evidence="1">
    <location>
        <begin position="112"/>
        <end position="136"/>
    </location>
</feature>
<evidence type="ECO:0000256" key="1">
    <source>
        <dbReference type="SAM" id="MobiDB-lite"/>
    </source>
</evidence>
<dbReference type="AlphaFoldDB" id="A0A4P9XYJ7"/>
<gene>
    <name evidence="2" type="ORF">BJ684DRAFT_17898</name>
</gene>
<protein>
    <submittedName>
        <fullName evidence="2">Uncharacterized protein</fullName>
    </submittedName>
</protein>
<reference evidence="3" key="1">
    <citation type="journal article" date="2018" name="Nat. Microbiol.">
        <title>Leveraging single-cell genomics to expand the fungal tree of life.</title>
        <authorList>
            <person name="Ahrendt S.R."/>
            <person name="Quandt C.A."/>
            <person name="Ciobanu D."/>
            <person name="Clum A."/>
            <person name="Salamov A."/>
            <person name="Andreopoulos B."/>
            <person name="Cheng J.F."/>
            <person name="Woyke T."/>
            <person name="Pelin A."/>
            <person name="Henrissat B."/>
            <person name="Reynolds N.K."/>
            <person name="Benny G.L."/>
            <person name="Smith M.E."/>
            <person name="James T.Y."/>
            <person name="Grigoriev I.V."/>
        </authorList>
    </citation>
    <scope>NUCLEOTIDE SEQUENCE [LARGE SCALE GENOMIC DNA]</scope>
</reference>
<dbReference type="EMBL" id="KZ988843">
    <property type="protein sequence ID" value="RKP11518.1"/>
    <property type="molecule type" value="Genomic_DNA"/>
</dbReference>
<dbReference type="Proteomes" id="UP000267251">
    <property type="component" value="Unassembled WGS sequence"/>
</dbReference>
<feature type="compositionally biased region" description="Basic and acidic residues" evidence="1">
    <location>
        <begin position="281"/>
        <end position="310"/>
    </location>
</feature>
<evidence type="ECO:0000313" key="2">
    <source>
        <dbReference type="EMBL" id="RKP11518.1"/>
    </source>
</evidence>
<feature type="compositionally biased region" description="Gly residues" evidence="1">
    <location>
        <begin position="112"/>
        <end position="128"/>
    </location>
</feature>
<keyword evidence="3" id="KW-1185">Reference proteome</keyword>
<accession>A0A4P9XYJ7</accession>